<dbReference type="PROSITE" id="PS50005">
    <property type="entry name" value="TPR"/>
    <property type="match status" value="1"/>
</dbReference>
<evidence type="ECO:0000256" key="1">
    <source>
        <dbReference type="PROSITE-ProRule" id="PRU00339"/>
    </source>
</evidence>
<evidence type="ECO:0000313" key="2">
    <source>
        <dbReference type="EMBL" id="MDR6168823.1"/>
    </source>
</evidence>
<dbReference type="EMBL" id="JAVIZA010000001">
    <property type="protein sequence ID" value="MDR6168823.1"/>
    <property type="molecule type" value="Genomic_DNA"/>
</dbReference>
<dbReference type="Proteomes" id="UP001260188">
    <property type="component" value="Unassembled WGS sequence"/>
</dbReference>
<organism evidence="2 3">
    <name type="scientific">Microbacterium paludicola</name>
    <dbReference type="NCBI Taxonomy" id="300019"/>
    <lineage>
        <taxon>Bacteria</taxon>
        <taxon>Bacillati</taxon>
        <taxon>Actinomycetota</taxon>
        <taxon>Actinomycetes</taxon>
        <taxon>Micrococcales</taxon>
        <taxon>Microbacteriaceae</taxon>
        <taxon>Microbacterium</taxon>
    </lineage>
</organism>
<sequence>MSSDRILELFEQIDRTPVGVEERALINEAIALAVDAGDEPLEYRARMRLTSSACMSGDTEAMLTSFAWCLGKHDDDPERFPADLGDETADLMWQFKWMADSLAASPAFDREQIAAVLDDMENHYRAAGLGQSGVLMARFENAWMAGRLEEAEQLRTKLETTPRDSHSHCEACVRSVVAGYLIDTDREDEAIRLVEELVEGDFSCGEEPEHALARSLVPYLHAGEYDKARLAHLRSYRLAKDNADNLAIVADNIVFCAITGNEARALSLVERHLDWLAHDALGVDGHLSALTAFAIALEAVSAAGHADTIVRGADSERLRAFFGENDGPWRAAELAAVMRSEAERIAGEFDRRDGTDGHRRRLDRAWAVGQERYSLPLSAEPLLPRVAPVAARSAEELVQRAIDLGDYGASEALAAADAALPGATLDQRAKLHSARIAALVARDDLEGAQAALHDRLDALRAVGRDAEAQVEERAGLALFGRGAPGDLETLREVLADGESLPPRLHAIVEVVVGMAVAETDPETARGLFDDARDREAALGDDDLRRIVALARASFQGAIGAFDECDATITAALEDPALGAGARARLLGLRARMRGGQERFLDGVADADELCRILVELDARSVLAGAYVLAAALNEDAGAPGEAVARYRFAERAATENGDSVTAVQYRLARALLASGSADEAAELLVNVYSDETDREEPAASRAQTLMLLARAFEDAGEPGRAVGAWEFAAELFDEGEAPVGRANALLSHGRLLHRFGEFDDALASLETAVEIARTEPEQAGLLAEARHSEGQVRAARGEHEALTAFDEAREIASGLGASWLVADITDSRARALAMLGQADEAVATALQAADAFAEVGDTGSAGASELFAARVLAQNERGADAVPLYRSVMERAAEIPPLLQVAAGELGDVYEALGRPAEAAEVRALLDA</sequence>
<reference evidence="2 3" key="1">
    <citation type="submission" date="2023-08" db="EMBL/GenBank/DDBJ databases">
        <title>Functional and genomic diversity of the sorghum phyllosphere microbiome.</title>
        <authorList>
            <person name="Shade A."/>
        </authorList>
    </citation>
    <scope>NUCLEOTIDE SEQUENCE [LARGE SCALE GENOMIC DNA]</scope>
    <source>
        <strain evidence="2 3">SORGH_AS_0919</strain>
    </source>
</reference>
<protein>
    <submittedName>
        <fullName evidence="2">Tetratricopeptide (TPR) repeat protein</fullName>
    </submittedName>
</protein>
<dbReference type="RefSeq" id="WP_309667786.1">
    <property type="nucleotide sequence ID" value="NZ_JAVIZA010000001.1"/>
</dbReference>
<dbReference type="SUPFAM" id="SSF48452">
    <property type="entry name" value="TPR-like"/>
    <property type="match status" value="2"/>
</dbReference>
<dbReference type="InterPro" id="IPR019734">
    <property type="entry name" value="TPR_rpt"/>
</dbReference>
<keyword evidence="1" id="KW-0802">TPR repeat</keyword>
<keyword evidence="3" id="KW-1185">Reference proteome</keyword>
<comment type="caution">
    <text evidence="2">The sequence shown here is derived from an EMBL/GenBank/DDBJ whole genome shotgun (WGS) entry which is preliminary data.</text>
</comment>
<evidence type="ECO:0000313" key="3">
    <source>
        <dbReference type="Proteomes" id="UP001260188"/>
    </source>
</evidence>
<accession>A0ABU1I4L0</accession>
<dbReference type="InterPro" id="IPR011990">
    <property type="entry name" value="TPR-like_helical_dom_sf"/>
</dbReference>
<name>A0ABU1I4L0_9MICO</name>
<dbReference type="Gene3D" id="1.25.40.10">
    <property type="entry name" value="Tetratricopeptide repeat domain"/>
    <property type="match status" value="2"/>
</dbReference>
<proteinExistence type="predicted"/>
<feature type="repeat" description="TPR" evidence="1">
    <location>
        <begin position="742"/>
        <end position="775"/>
    </location>
</feature>
<gene>
    <name evidence="2" type="ORF">QE367_003027</name>
</gene>